<evidence type="ECO:0000259" key="6">
    <source>
        <dbReference type="Pfam" id="PF13458"/>
    </source>
</evidence>
<dbReference type="CDD" id="cd06342">
    <property type="entry name" value="PBP1_ABC_LIVBP-like"/>
    <property type="match status" value="1"/>
</dbReference>
<keyword evidence="4" id="KW-0029">Amino-acid transport</keyword>
<dbReference type="Pfam" id="PF13458">
    <property type="entry name" value="Peripla_BP_6"/>
    <property type="match status" value="1"/>
</dbReference>
<dbReference type="PANTHER" id="PTHR47151">
    <property type="entry name" value="LEU/ILE/VAL-BINDING ABC TRANSPORTER SUBUNIT"/>
    <property type="match status" value="1"/>
</dbReference>
<comment type="similarity">
    <text evidence="1">Belongs to the leucine-binding protein family.</text>
</comment>
<sequence length="391" mass="41929">MLSKKMLSILATTVLSVGFVAGCGSNSTSGEDKGSNVIKIATQSPLSGGSATLGEAIKLGAQLALDEEKDTFKKLGYKLQLVPYDDQGDPKKGVANAQLIGSDKAVYGVIGHLNSGVTIPSSETYEKYSIPMISPASTATDVTDRKLKTVNRIVARDDFQGPAGAEYAVKELKAKNIFVIQDKTAYGQGLADAFKTAAEKEGAKIVGFEGITVGEKDFNGVLNQVSKEKPDLVYFGGLYAEGGLLIKQARDKGITAKFMGGDGLDSSTLVDIAGDAVKDTYLTSVAGDASKTQFAKDYEQKFNKKVESYSVYGYDSMKVMLQGIQKAIEDNDKKLPSHEAVRDAVRGIKEYKGELTQVGFDEKGDNKYAKIFIYKFDAPSYPAKLEGEISQ</sequence>
<dbReference type="InterPro" id="IPR000709">
    <property type="entry name" value="Leu_Ile_Val-bd"/>
</dbReference>
<evidence type="ECO:0000256" key="4">
    <source>
        <dbReference type="ARBA" id="ARBA00022970"/>
    </source>
</evidence>
<dbReference type="GO" id="GO:0006865">
    <property type="term" value="P:amino acid transport"/>
    <property type="evidence" value="ECO:0007669"/>
    <property type="project" value="UniProtKB-KW"/>
</dbReference>
<dbReference type="Proteomes" id="UP000256519">
    <property type="component" value="Unassembled WGS sequence"/>
</dbReference>
<dbReference type="PROSITE" id="PS51257">
    <property type="entry name" value="PROKAR_LIPOPROTEIN"/>
    <property type="match status" value="1"/>
</dbReference>
<keyword evidence="2" id="KW-0813">Transport</keyword>
<reference evidence="7 8" key="1">
    <citation type="journal article" date="2018" name="Appl. Environ. Microbiol.">
        <title>Antimicrobial susceptibility testing and tentative epidemiological cut-off values of five Bacillus species relevant for use as animal feed additives or for plant protection.</title>
        <authorList>
            <person name="Agerso Y."/>
            <person name="Stuer-Lauridsen B."/>
            <person name="Bjerre K."/>
            <person name="Jensen M.G."/>
            <person name="Johansen E."/>
            <person name="Bennedsen M."/>
            <person name="Brockmann E."/>
            <person name="Nielsen B."/>
        </authorList>
    </citation>
    <scope>NUCLEOTIDE SEQUENCE [LARGE SCALE GENOMIC DNA]</scope>
    <source>
        <strain evidence="7 8">CHCC20162</strain>
    </source>
</reference>
<protein>
    <submittedName>
        <fullName evidence="7">Branched chain amino acid ABC transporter substrate-binding protein</fullName>
    </submittedName>
</protein>
<dbReference type="PRINTS" id="PR00337">
    <property type="entry name" value="LEUILEVALBP"/>
</dbReference>
<dbReference type="RefSeq" id="WP_116071453.1">
    <property type="nucleotide sequence ID" value="NZ_CP187630.1"/>
</dbReference>
<organism evidence="7 8">
    <name type="scientific">Priestia megaterium</name>
    <name type="common">Bacillus megaterium</name>
    <dbReference type="NCBI Taxonomy" id="1404"/>
    <lineage>
        <taxon>Bacteria</taxon>
        <taxon>Bacillati</taxon>
        <taxon>Bacillota</taxon>
        <taxon>Bacilli</taxon>
        <taxon>Bacillales</taxon>
        <taxon>Bacillaceae</taxon>
        <taxon>Priestia</taxon>
    </lineage>
</organism>
<dbReference type="InterPro" id="IPR028082">
    <property type="entry name" value="Peripla_BP_I"/>
</dbReference>
<evidence type="ECO:0000313" key="7">
    <source>
        <dbReference type="EMBL" id="RDZ17639.1"/>
    </source>
</evidence>
<feature type="domain" description="Leucine-binding protein" evidence="6">
    <location>
        <begin position="38"/>
        <end position="373"/>
    </location>
</feature>
<evidence type="ECO:0000256" key="3">
    <source>
        <dbReference type="ARBA" id="ARBA00022729"/>
    </source>
</evidence>
<dbReference type="InterPro" id="IPR028081">
    <property type="entry name" value="Leu-bd"/>
</dbReference>
<accession>A0A3D8X761</accession>
<comment type="caution">
    <text evidence="7">The sequence shown here is derived from an EMBL/GenBank/DDBJ whole genome shotgun (WGS) entry which is preliminary data.</text>
</comment>
<evidence type="ECO:0000256" key="1">
    <source>
        <dbReference type="ARBA" id="ARBA00010062"/>
    </source>
</evidence>
<evidence type="ECO:0000256" key="2">
    <source>
        <dbReference type="ARBA" id="ARBA00022448"/>
    </source>
</evidence>
<proteinExistence type="inferred from homology"/>
<feature type="chain" id="PRO_5039364578" evidence="5">
    <location>
        <begin position="22"/>
        <end position="391"/>
    </location>
</feature>
<dbReference type="AlphaFoldDB" id="A0A3D8X761"/>
<evidence type="ECO:0000313" key="8">
    <source>
        <dbReference type="Proteomes" id="UP000256519"/>
    </source>
</evidence>
<name>A0A3D8X761_PRIMG</name>
<evidence type="ECO:0000256" key="5">
    <source>
        <dbReference type="SAM" id="SignalP"/>
    </source>
</evidence>
<dbReference type="PANTHER" id="PTHR47151:SF2">
    <property type="entry name" value="AMINO ACID BINDING PROTEIN"/>
    <property type="match status" value="1"/>
</dbReference>
<dbReference type="SUPFAM" id="SSF53822">
    <property type="entry name" value="Periplasmic binding protein-like I"/>
    <property type="match status" value="1"/>
</dbReference>
<feature type="signal peptide" evidence="5">
    <location>
        <begin position="1"/>
        <end position="21"/>
    </location>
</feature>
<gene>
    <name evidence="7" type="ORF">C3744_01685</name>
</gene>
<keyword evidence="3 5" id="KW-0732">Signal</keyword>
<dbReference type="Gene3D" id="3.40.50.2300">
    <property type="match status" value="2"/>
</dbReference>
<dbReference type="EMBL" id="PQWM01000006">
    <property type="protein sequence ID" value="RDZ17639.1"/>
    <property type="molecule type" value="Genomic_DNA"/>
</dbReference>